<dbReference type="HOGENOM" id="CLU_1907385_0_0_1"/>
<protein>
    <submittedName>
        <fullName evidence="1">Uncharacterized protein</fullName>
    </submittedName>
</protein>
<dbReference type="AlphaFoldDB" id="S7ZHG5"/>
<gene>
    <name evidence="1" type="ORF">PDE_04654</name>
</gene>
<name>S7ZHG5_PENO1</name>
<accession>S7ZHG5</accession>
<reference evidence="1 2" key="1">
    <citation type="journal article" date="2013" name="PLoS ONE">
        <title>Genomic and secretomic analyses reveal unique features of the lignocellulolytic enzyme system of Penicillium decumbens.</title>
        <authorList>
            <person name="Liu G."/>
            <person name="Zhang L."/>
            <person name="Wei X."/>
            <person name="Zou G."/>
            <person name="Qin Y."/>
            <person name="Ma L."/>
            <person name="Li J."/>
            <person name="Zheng H."/>
            <person name="Wang S."/>
            <person name="Wang C."/>
            <person name="Xun L."/>
            <person name="Zhao G.-P."/>
            <person name="Zhou Z."/>
            <person name="Qu Y."/>
        </authorList>
    </citation>
    <scope>NUCLEOTIDE SEQUENCE [LARGE SCALE GENOMIC DNA]</scope>
    <source>
        <strain evidence="2">114-2 / CGMCC 5302</strain>
    </source>
</reference>
<proteinExistence type="predicted"/>
<dbReference type="EMBL" id="KB644412">
    <property type="protein sequence ID" value="EPS29704.1"/>
    <property type="molecule type" value="Genomic_DNA"/>
</dbReference>
<organism evidence="1 2">
    <name type="scientific">Penicillium oxalicum (strain 114-2 / CGMCC 5302)</name>
    <name type="common">Penicillium decumbens</name>
    <dbReference type="NCBI Taxonomy" id="933388"/>
    <lineage>
        <taxon>Eukaryota</taxon>
        <taxon>Fungi</taxon>
        <taxon>Dikarya</taxon>
        <taxon>Ascomycota</taxon>
        <taxon>Pezizomycotina</taxon>
        <taxon>Eurotiomycetes</taxon>
        <taxon>Eurotiomycetidae</taxon>
        <taxon>Eurotiales</taxon>
        <taxon>Aspergillaceae</taxon>
        <taxon>Penicillium</taxon>
    </lineage>
</organism>
<evidence type="ECO:0000313" key="2">
    <source>
        <dbReference type="Proteomes" id="UP000019376"/>
    </source>
</evidence>
<keyword evidence="2" id="KW-1185">Reference proteome</keyword>
<evidence type="ECO:0000313" key="1">
    <source>
        <dbReference type="EMBL" id="EPS29704.1"/>
    </source>
</evidence>
<sequence>MAETSLRHDAETGRRPFENSFVVGFTRVPPELPRSVRVQRRLCSCGEMLKPRGCSQGQWGRFVWLLPWTLARTYEELKLESKQYFAGGSTRASTAPLPFGGERGSLAWFCSLAELKVKDGLDLLDREAIESGG</sequence>
<dbReference type="Proteomes" id="UP000019376">
    <property type="component" value="Unassembled WGS sequence"/>
</dbReference>